<dbReference type="AlphaFoldDB" id="A0A267MDA3"/>
<evidence type="ECO:0000256" key="1">
    <source>
        <dbReference type="ARBA" id="ARBA00004651"/>
    </source>
</evidence>
<feature type="transmembrane region" description="Helical" evidence="8">
    <location>
        <begin position="271"/>
        <end position="289"/>
    </location>
</feature>
<dbReference type="GO" id="GO:0005886">
    <property type="term" value="C:plasma membrane"/>
    <property type="evidence" value="ECO:0007669"/>
    <property type="project" value="UniProtKB-SubCell"/>
</dbReference>
<dbReference type="OrthoDB" id="369870at2"/>
<dbReference type="SUPFAM" id="SSF103481">
    <property type="entry name" value="Multidrug resistance efflux transporter EmrE"/>
    <property type="match status" value="2"/>
</dbReference>
<evidence type="ECO:0000313" key="11">
    <source>
        <dbReference type="Proteomes" id="UP000216024"/>
    </source>
</evidence>
<feature type="transmembrane region" description="Helical" evidence="8">
    <location>
        <begin position="43"/>
        <end position="60"/>
    </location>
</feature>
<keyword evidence="5 8" id="KW-0812">Transmembrane</keyword>
<dbReference type="RefSeq" id="WP_095135712.1">
    <property type="nucleotide sequence ID" value="NZ_NIBG01000030.1"/>
</dbReference>
<feature type="transmembrane region" description="Helical" evidence="8">
    <location>
        <begin position="246"/>
        <end position="265"/>
    </location>
</feature>
<evidence type="ECO:0000313" key="10">
    <source>
        <dbReference type="EMBL" id="PAB56898.1"/>
    </source>
</evidence>
<dbReference type="PANTHER" id="PTHR22911">
    <property type="entry name" value="ACYL-MALONYL CONDENSING ENZYME-RELATED"/>
    <property type="match status" value="1"/>
</dbReference>
<feature type="transmembrane region" description="Helical" evidence="8">
    <location>
        <begin position="107"/>
        <end position="125"/>
    </location>
</feature>
<feature type="transmembrane region" description="Helical" evidence="8">
    <location>
        <begin position="183"/>
        <end position="200"/>
    </location>
</feature>
<organism evidence="10 11">
    <name type="scientific">Anaeromicrobium sediminis</name>
    <dbReference type="NCBI Taxonomy" id="1478221"/>
    <lineage>
        <taxon>Bacteria</taxon>
        <taxon>Bacillati</taxon>
        <taxon>Bacillota</taxon>
        <taxon>Clostridia</taxon>
        <taxon>Peptostreptococcales</taxon>
        <taxon>Thermotaleaceae</taxon>
        <taxon>Anaeromicrobium</taxon>
    </lineage>
</organism>
<feature type="transmembrane region" description="Helical" evidence="8">
    <location>
        <begin position="132"/>
        <end position="149"/>
    </location>
</feature>
<keyword evidence="6 8" id="KW-1133">Transmembrane helix</keyword>
<keyword evidence="11" id="KW-1185">Reference proteome</keyword>
<evidence type="ECO:0000259" key="9">
    <source>
        <dbReference type="Pfam" id="PF00892"/>
    </source>
</evidence>
<keyword evidence="3" id="KW-0813">Transport</keyword>
<evidence type="ECO:0000256" key="2">
    <source>
        <dbReference type="ARBA" id="ARBA00007362"/>
    </source>
</evidence>
<gene>
    <name evidence="10" type="primary">rarD</name>
    <name evidence="10" type="ORF">CCE28_19995</name>
</gene>
<keyword evidence="7 8" id="KW-0472">Membrane</keyword>
<dbReference type="Gene3D" id="1.10.3730.20">
    <property type="match status" value="1"/>
</dbReference>
<dbReference type="Proteomes" id="UP000216024">
    <property type="component" value="Unassembled WGS sequence"/>
</dbReference>
<feature type="transmembrane region" description="Helical" evidence="8">
    <location>
        <begin position="80"/>
        <end position="101"/>
    </location>
</feature>
<keyword evidence="4" id="KW-1003">Cell membrane</keyword>
<accession>A0A267MDA3</accession>
<dbReference type="EMBL" id="NIBG01000030">
    <property type="protein sequence ID" value="PAB56898.1"/>
    <property type="molecule type" value="Genomic_DNA"/>
</dbReference>
<comment type="subcellular location">
    <subcellularLocation>
        <location evidence="1">Cell membrane</location>
        <topology evidence="1">Multi-pass membrane protein</topology>
    </subcellularLocation>
</comment>
<evidence type="ECO:0000256" key="4">
    <source>
        <dbReference type="ARBA" id="ARBA00022475"/>
    </source>
</evidence>
<feature type="transmembrane region" description="Helical" evidence="8">
    <location>
        <begin position="155"/>
        <end position="171"/>
    </location>
</feature>
<evidence type="ECO:0000256" key="3">
    <source>
        <dbReference type="ARBA" id="ARBA00022448"/>
    </source>
</evidence>
<comment type="caution">
    <text evidence="10">The sequence shown here is derived from an EMBL/GenBank/DDBJ whole genome shotgun (WGS) entry which is preliminary data.</text>
</comment>
<evidence type="ECO:0000256" key="5">
    <source>
        <dbReference type="ARBA" id="ARBA00022692"/>
    </source>
</evidence>
<reference evidence="10 11" key="1">
    <citation type="submission" date="2017-06" db="EMBL/GenBank/DDBJ databases">
        <title>Draft genome sequence of anaerobic fermentative bacterium Anaeromicrobium sediminis DY2726D isolated from West Pacific Ocean sediments.</title>
        <authorList>
            <person name="Zeng X."/>
        </authorList>
    </citation>
    <scope>NUCLEOTIDE SEQUENCE [LARGE SCALE GENOMIC DNA]</scope>
    <source>
        <strain evidence="10 11">DY2726D</strain>
    </source>
</reference>
<dbReference type="NCBIfam" id="TIGR00688">
    <property type="entry name" value="rarD"/>
    <property type="match status" value="1"/>
</dbReference>
<proteinExistence type="inferred from homology"/>
<protein>
    <submittedName>
        <fullName evidence="10">Protein RarD</fullName>
    </submittedName>
</protein>
<sequence length="297" mass="33531">MELERVKSRGTSGNTWAVVCFLVFGLMPAYWKQLSNIPPRELVAYRIIFSFIFTMSLLGFQGKINKIKDILSTREKRKYIILSSISIGLNWLFFVIAIGRGKVLEVTMAYYINPLIVVLIGVFILKEKLNRYEIISVLLAAIGVLTITYRYGKAPIGAIIIGATFAFYGLFKKYAHVDSIMGLAIEMLLLVPFAIGYILFKEFNGTGFLREIPTHTFVTLLFSGMATVVPLMIFSIATRLVSLSTIGFAQYISPTITLFLSIYIFKEPFTTSHLISFGFIWLGLIIYTISQTMKKQI</sequence>
<dbReference type="PANTHER" id="PTHR22911:SF137">
    <property type="entry name" value="SOLUTE CARRIER FAMILY 35 MEMBER G2-RELATED"/>
    <property type="match status" value="1"/>
</dbReference>
<dbReference type="InterPro" id="IPR037185">
    <property type="entry name" value="EmrE-like"/>
</dbReference>
<name>A0A267MDA3_9FIRM</name>
<feature type="domain" description="EamA" evidence="9">
    <location>
        <begin position="156"/>
        <end position="287"/>
    </location>
</feature>
<dbReference type="InterPro" id="IPR000620">
    <property type="entry name" value="EamA_dom"/>
</dbReference>
<evidence type="ECO:0000256" key="6">
    <source>
        <dbReference type="ARBA" id="ARBA00022989"/>
    </source>
</evidence>
<comment type="similarity">
    <text evidence="2">Belongs to the EamA transporter family.</text>
</comment>
<evidence type="ECO:0000256" key="7">
    <source>
        <dbReference type="ARBA" id="ARBA00023136"/>
    </source>
</evidence>
<dbReference type="InterPro" id="IPR004626">
    <property type="entry name" value="RarD"/>
</dbReference>
<dbReference type="Pfam" id="PF00892">
    <property type="entry name" value="EamA"/>
    <property type="match status" value="2"/>
</dbReference>
<evidence type="ECO:0000256" key="8">
    <source>
        <dbReference type="SAM" id="Phobius"/>
    </source>
</evidence>
<feature type="domain" description="EamA" evidence="9">
    <location>
        <begin position="12"/>
        <end position="148"/>
    </location>
</feature>
<feature type="transmembrane region" description="Helical" evidence="8">
    <location>
        <begin position="12"/>
        <end position="31"/>
    </location>
</feature>
<feature type="transmembrane region" description="Helical" evidence="8">
    <location>
        <begin position="212"/>
        <end position="234"/>
    </location>
</feature>